<sequence>MARRGERKVRVRAEVPPPRPALDHTGIRVITSEHRGRVKRHSINPADYRCSVLAAQLADEWVKITRALGIGDGGANYGGAVRKFAAFTDEYVRALGLDPTRVRLDRDEIDLVEVIYAWEEALRREFPQSKHPYTLVKALLAMIEQRAASGARVCENIKARTQAPTAFRAPRGKPLDEFTNAERIALRDAARAQVRATEARLHHGHDLLAAGTDPRDGGWRSLPNLLWAARARLINSKVLKRELPSEPRWWPPEIRGLLPAWKNDGKTRRPGVRALIRALGHTLFADEMDLHAFRILLLLGMSDTTPEELHDLKVPDIEFTDGGVRLVQQKNRAGRIRADLHLEPTARRNEEDPYFAGSGAWDVPGLLRRLLAVTAPARDAFAGEPWLFLAVDYRKDTGGLGAACAEFTHDQRRFTHWIAVQQDSERRPLVISRPHDVRRLRKTAKVVRAVVLGGSLSDLAGDDHHVEIYRGYYAHGTTAHVLAGQAINRSQQWVFQRVARKPVFVDAAAEVQLEEREVAESLGLSSTEAKAIRAGELDMGLTHCRDPYDSPHRGDGKVCHVAPAMCMLCRNAVIFTSQLPRLLMLSDHIERMRAALPPPQWQAVWGRQAAALQEIFTECADLLPGARQQVLDLGLRLDLPLGQRTEFDR</sequence>
<accession>A0ABV1TWY6</accession>
<name>A0ABV1TWY6_9ACTN</name>
<evidence type="ECO:0000313" key="2">
    <source>
        <dbReference type="Proteomes" id="UP001490365"/>
    </source>
</evidence>
<reference evidence="1 2" key="1">
    <citation type="submission" date="2024-06" db="EMBL/GenBank/DDBJ databases">
        <title>The Natural Products Discovery Center: Release of the First 8490 Sequenced Strains for Exploring Actinobacteria Biosynthetic Diversity.</title>
        <authorList>
            <person name="Kalkreuter E."/>
            <person name="Kautsar S.A."/>
            <person name="Yang D."/>
            <person name="Bader C.D."/>
            <person name="Teijaro C.N."/>
            <person name="Fluegel L."/>
            <person name="Davis C.M."/>
            <person name="Simpson J.R."/>
            <person name="Lauterbach L."/>
            <person name="Steele A.D."/>
            <person name="Gui C."/>
            <person name="Meng S."/>
            <person name="Li G."/>
            <person name="Viehrig K."/>
            <person name="Ye F."/>
            <person name="Su P."/>
            <person name="Kiefer A.F."/>
            <person name="Nichols A."/>
            <person name="Cepeda A.J."/>
            <person name="Yan W."/>
            <person name="Fan B."/>
            <person name="Jiang Y."/>
            <person name="Adhikari A."/>
            <person name="Zheng C.-J."/>
            <person name="Schuster L."/>
            <person name="Cowan T.M."/>
            <person name="Smanski M.J."/>
            <person name="Chevrette M.G."/>
            <person name="De Carvalho L.P.S."/>
            <person name="Shen B."/>
        </authorList>
    </citation>
    <scope>NUCLEOTIDE SEQUENCE [LARGE SCALE GENOMIC DNA]</scope>
    <source>
        <strain evidence="1 2">NPDC001694</strain>
    </source>
</reference>
<organism evidence="1 2">
    <name type="scientific">Streptomyces sp. 900105755</name>
    <dbReference type="NCBI Taxonomy" id="3154389"/>
    <lineage>
        <taxon>Bacteria</taxon>
        <taxon>Bacillati</taxon>
        <taxon>Actinomycetota</taxon>
        <taxon>Actinomycetes</taxon>
        <taxon>Kitasatosporales</taxon>
        <taxon>Streptomycetaceae</taxon>
        <taxon>Streptomyces</taxon>
    </lineage>
</organism>
<dbReference type="RefSeq" id="WP_351962785.1">
    <property type="nucleotide sequence ID" value="NZ_JBEOZM010000063.1"/>
</dbReference>
<gene>
    <name evidence="1" type="ORF">ABT211_46315</name>
</gene>
<proteinExistence type="predicted"/>
<keyword evidence="2" id="KW-1185">Reference proteome</keyword>
<dbReference type="Proteomes" id="UP001490365">
    <property type="component" value="Unassembled WGS sequence"/>
</dbReference>
<comment type="caution">
    <text evidence="1">The sequence shown here is derived from an EMBL/GenBank/DDBJ whole genome shotgun (WGS) entry which is preliminary data.</text>
</comment>
<evidence type="ECO:0000313" key="1">
    <source>
        <dbReference type="EMBL" id="MER6274575.1"/>
    </source>
</evidence>
<evidence type="ECO:0008006" key="3">
    <source>
        <dbReference type="Google" id="ProtNLM"/>
    </source>
</evidence>
<dbReference type="EMBL" id="JBEOZM010000063">
    <property type="protein sequence ID" value="MER6274575.1"/>
    <property type="molecule type" value="Genomic_DNA"/>
</dbReference>
<protein>
    <recommendedName>
        <fullName evidence="3">Integrase</fullName>
    </recommendedName>
</protein>